<gene>
    <name evidence="1" type="ORF">METZ01_LOCUS177418</name>
</gene>
<reference evidence="1" key="1">
    <citation type="submission" date="2018-05" db="EMBL/GenBank/DDBJ databases">
        <authorList>
            <person name="Lanie J.A."/>
            <person name="Ng W.-L."/>
            <person name="Kazmierczak K.M."/>
            <person name="Andrzejewski T.M."/>
            <person name="Davidsen T.M."/>
            <person name="Wayne K.J."/>
            <person name="Tettelin H."/>
            <person name="Glass J.I."/>
            <person name="Rusch D."/>
            <person name="Podicherti R."/>
            <person name="Tsui H.-C.T."/>
            <person name="Winkler M.E."/>
        </authorList>
    </citation>
    <scope>NUCLEOTIDE SEQUENCE</scope>
</reference>
<dbReference type="EMBL" id="UINC01034157">
    <property type="protein sequence ID" value="SVB24564.1"/>
    <property type="molecule type" value="Genomic_DNA"/>
</dbReference>
<protein>
    <submittedName>
        <fullName evidence="1">Uncharacterized protein</fullName>
    </submittedName>
</protein>
<organism evidence="1">
    <name type="scientific">marine metagenome</name>
    <dbReference type="NCBI Taxonomy" id="408172"/>
    <lineage>
        <taxon>unclassified sequences</taxon>
        <taxon>metagenomes</taxon>
        <taxon>ecological metagenomes</taxon>
    </lineage>
</organism>
<evidence type="ECO:0000313" key="1">
    <source>
        <dbReference type="EMBL" id="SVB24564.1"/>
    </source>
</evidence>
<name>A0A382CFA9_9ZZZZ</name>
<proteinExistence type="predicted"/>
<sequence length="68" mass="7392">MLKISPVAIDQLSVTILMDNHVSSLLNNTGPVKRPSTEEEIVASLTEGGFVKSQLRAEHGFSAWVTIQ</sequence>
<feature type="non-terminal residue" evidence="1">
    <location>
        <position position="68"/>
    </location>
</feature>
<accession>A0A382CFA9</accession>
<dbReference type="AlphaFoldDB" id="A0A382CFA9"/>